<accession>A0A2G5UFR1</accession>
<dbReference type="InterPro" id="IPR036034">
    <property type="entry name" value="PDZ_sf"/>
</dbReference>
<organism evidence="2 3">
    <name type="scientific">Caenorhabditis nigoni</name>
    <dbReference type="NCBI Taxonomy" id="1611254"/>
    <lineage>
        <taxon>Eukaryota</taxon>
        <taxon>Metazoa</taxon>
        <taxon>Ecdysozoa</taxon>
        <taxon>Nematoda</taxon>
        <taxon>Chromadorea</taxon>
        <taxon>Rhabditida</taxon>
        <taxon>Rhabditina</taxon>
        <taxon>Rhabditomorpha</taxon>
        <taxon>Rhabditoidea</taxon>
        <taxon>Rhabditidae</taxon>
        <taxon>Peloderinae</taxon>
        <taxon>Caenorhabditis</taxon>
    </lineage>
</organism>
<reference evidence="3" key="1">
    <citation type="submission" date="2017-10" db="EMBL/GenBank/DDBJ databases">
        <title>Rapid genome shrinkage in a self-fertile nematode reveals novel sperm competition proteins.</title>
        <authorList>
            <person name="Yin D."/>
            <person name="Schwarz E.M."/>
            <person name="Thomas C.G."/>
            <person name="Felde R.L."/>
            <person name="Korf I.F."/>
            <person name="Cutter A.D."/>
            <person name="Schartner C.M."/>
            <person name="Ralston E.J."/>
            <person name="Meyer B.J."/>
            <person name="Haag E.S."/>
        </authorList>
    </citation>
    <scope>NUCLEOTIDE SEQUENCE [LARGE SCALE GENOMIC DNA]</scope>
    <source>
        <strain evidence="3">JU1422</strain>
    </source>
</reference>
<evidence type="ECO:0008006" key="4">
    <source>
        <dbReference type="Google" id="ProtNLM"/>
    </source>
</evidence>
<evidence type="ECO:0000313" key="3">
    <source>
        <dbReference type="Proteomes" id="UP000230233"/>
    </source>
</evidence>
<dbReference type="STRING" id="1611254.A0A2G5UFR1"/>
<keyword evidence="3" id="KW-1185">Reference proteome</keyword>
<protein>
    <recommendedName>
        <fullName evidence="4">PDZ domain-containing protein</fullName>
    </recommendedName>
</protein>
<feature type="region of interest" description="Disordered" evidence="1">
    <location>
        <begin position="438"/>
        <end position="522"/>
    </location>
</feature>
<feature type="compositionally biased region" description="Basic and acidic residues" evidence="1">
    <location>
        <begin position="498"/>
        <end position="517"/>
    </location>
</feature>
<dbReference type="SUPFAM" id="SSF50156">
    <property type="entry name" value="PDZ domain-like"/>
    <property type="match status" value="2"/>
</dbReference>
<dbReference type="Gene3D" id="2.30.42.10">
    <property type="match status" value="1"/>
</dbReference>
<evidence type="ECO:0000256" key="1">
    <source>
        <dbReference type="SAM" id="MobiDB-lite"/>
    </source>
</evidence>
<gene>
    <name evidence="2" type="primary">Cnig_chr_III.g10421</name>
    <name evidence="2" type="ORF">B9Z55_010421</name>
</gene>
<proteinExistence type="predicted"/>
<dbReference type="InterPro" id="IPR040264">
    <property type="entry name" value="T15H9.4-like"/>
</dbReference>
<comment type="caution">
    <text evidence="2">The sequence shown here is derived from an EMBL/GenBank/DDBJ whole genome shotgun (WGS) entry which is preliminary data.</text>
</comment>
<evidence type="ECO:0000313" key="2">
    <source>
        <dbReference type="EMBL" id="PIC38392.1"/>
    </source>
</evidence>
<dbReference type="PANTHER" id="PTHR31327">
    <property type="entry name" value="SPERM MEIOSIS PDZ DOMAIN CONTAINING PROTEINS-RELATED"/>
    <property type="match status" value="1"/>
</dbReference>
<sequence length="850" mass="96855">MAYHFYSLPSKNKEEVLYEYLRDYGLEFYDRLFMRNAIIFKKQNEVEIELRVSHMIQKKDETTIVPKESLESILRIGLQTISSYSIRATAYDFASEVCSFKTFNNFVNFGETIKMTVTYVEMERGQMRARGRMWCVLDNLDRITMMPLLEGSAVIQVCRPQIIEKVLSCQVCEPSPTTHFESETVLLITPRANQKYDITTDDDLFVLHPGAYDGIEPGDRITKINGATVLSRDHLDRLCRFMEPLQHIEVVRTKQKNTTPTREELSKRLKTYTSQEGFLTELITISKLPPHFAILHSDQFPLVFLGNFPDGSKEGLQNGDVVLEVNGEPVSCTVQYEIEKVLEELGEATVTVERATSDESKKMVEEMLMKALAAKDKQLKRRKRVQTSPKPKRGPVASLELGDEVRIFEGSGDGILYSYRGTKPAKKNSAKNMFDIFDEPSDSASMPEVVPPQNPNQNKAQGVPTSRKKNKETTLKENPKVFPTRSNGGGHLDPVAMESEKRSNSEKVAEKHDRPFPEKSTPAVRKTCMTTKTTTTLEETQSIPDGFFDSPIHQPAPTEEVARSVPNEKESVDMIIRTLPDPEVSDNRARPDSEVELIQLSMDSLYPGYRTPNEEESCPPLPSSLLCRSNPKFAGSETKRRKRKFNTQSASQSLSEMNTFNEDIFSKEQKVKCIEKKSCIQFSFVNVVQSEDRSTILLRFLKQMGVKGDVEFAKPIRMPVFGNKFLYSFKLEEDDGKLLEEATECRSSWKEKLTVKYLAEGNFFLSEMLTIDNFITTLLFTTLATIDETLHLPESIDDLLVPQAQSKIVRSKYGADVLLALQKVSQIQIIRKYYYSCLRKNVREKYVRCV</sequence>
<dbReference type="EMBL" id="PDUG01000003">
    <property type="protein sequence ID" value="PIC38392.1"/>
    <property type="molecule type" value="Genomic_DNA"/>
</dbReference>
<name>A0A2G5UFR1_9PELO</name>
<dbReference type="Proteomes" id="UP000230233">
    <property type="component" value="Chromosome III"/>
</dbReference>
<dbReference type="AlphaFoldDB" id="A0A2G5UFR1"/>